<gene>
    <name evidence="1" type="ORF">CPTMiller_0028</name>
</gene>
<evidence type="ECO:0000313" key="1">
    <source>
        <dbReference type="EMBL" id="AIK67964.1"/>
    </source>
</evidence>
<keyword evidence="2" id="KW-1185">Reference proteome</keyword>
<organism evidence="1 2">
    <name type="scientific">Citrobacter phage Miller</name>
    <dbReference type="NCBI Taxonomy" id="1527524"/>
    <lineage>
        <taxon>Viruses</taxon>
        <taxon>Duplodnaviria</taxon>
        <taxon>Heunggongvirae</taxon>
        <taxon>Uroviricota</taxon>
        <taxon>Caudoviricetes</taxon>
        <taxon>Pantevenvirales</taxon>
        <taxon>Straboviridae</taxon>
        <taxon>Pseudotevenvirus</taxon>
        <taxon>Pseudotevenvirus miller</taxon>
    </lineage>
</organism>
<dbReference type="Proteomes" id="UP000201263">
    <property type="component" value="Segment"/>
</dbReference>
<dbReference type="Gene3D" id="3.90.980.10">
    <property type="entry name" value="DNA primase, catalytic core, N-terminal domain"/>
    <property type="match status" value="1"/>
</dbReference>
<dbReference type="RefSeq" id="YP_009097630.1">
    <property type="nucleotide sequence ID" value="NC_025414.1"/>
</dbReference>
<dbReference type="EMBL" id="KM236237">
    <property type="protein sequence ID" value="AIK67964.1"/>
    <property type="molecule type" value="Genomic_DNA"/>
</dbReference>
<evidence type="ECO:0000313" key="2">
    <source>
        <dbReference type="Proteomes" id="UP000201263"/>
    </source>
</evidence>
<name>A0A076YMG9_9CAUD</name>
<dbReference type="KEGG" id="vg:22113500"/>
<dbReference type="InterPro" id="IPR046392">
    <property type="entry name" value="PRIMASE_T4"/>
</dbReference>
<proteinExistence type="inferred from homology"/>
<dbReference type="HAMAP" id="MF_04157">
    <property type="entry name" value="PRIMASE_T4"/>
    <property type="match status" value="1"/>
</dbReference>
<sequence length="342" mass="39742">MYLDIEFATRIMGSLPQSEIVRRGGALSIHSRCPICGDSMKDKHKKRFWIYPSKKGDHMNCGCFNCGYNRPFTVFLKDYYPDDYRDYLMESFKDRKQTKTTHTEPPKEEKKYIPELQFCERLDTLPENHPIVKYVAGRHIPKDKYDRLWFTRQWQHLVNSVNPDSYPLPKDEPRLVIPIFDNKGKIESFQGRALRDNAAAKYMTIKACEQSTKIYGQDTIDPLKTVYFLEGPLDSLFVDNAGAITGGQLALSEVPYKNMRVWVLDNEARHPDTTTRLLKLIESGEKVVMWDKCPWPSKDINEMIKEDGATKAGIMQYLKDNTVHGLEAKLRFKAWDKSPKKK</sequence>
<reference evidence="1 2" key="1">
    <citation type="submission" date="2014-07" db="EMBL/GenBank/DDBJ databases">
        <title>Complete Genome of Citrobacter freundii Myophage Miller.</title>
        <authorList>
            <person name="Hwang K."/>
            <person name="Luna A.J."/>
            <person name="Hernandez A.C."/>
            <person name="Everett G.F.K."/>
        </authorList>
    </citation>
    <scope>NUCLEOTIDE SEQUENCE [LARGE SCALE GENOMIC DNA]</scope>
</reference>
<protein>
    <submittedName>
        <fullName evidence="1">DNA primase</fullName>
    </submittedName>
</protein>
<dbReference type="GeneID" id="22113500"/>
<dbReference type="SUPFAM" id="SSF56731">
    <property type="entry name" value="DNA primase core"/>
    <property type="match status" value="1"/>
</dbReference>
<accession>A0A076YMG9</accession>
<dbReference type="InterPro" id="IPR037068">
    <property type="entry name" value="DNA_primase_core_N_sf"/>
</dbReference>